<name>A0AAD8WX54_LOLMU</name>
<feature type="region of interest" description="Disordered" evidence="2">
    <location>
        <begin position="436"/>
        <end position="592"/>
    </location>
</feature>
<evidence type="ECO:0000256" key="2">
    <source>
        <dbReference type="SAM" id="MobiDB-lite"/>
    </source>
</evidence>
<dbReference type="PANTHER" id="PTHR33026:SF7">
    <property type="entry name" value="OS03G0100275 PROTEIN"/>
    <property type="match status" value="1"/>
</dbReference>
<dbReference type="Proteomes" id="UP001231189">
    <property type="component" value="Unassembled WGS sequence"/>
</dbReference>
<feature type="compositionally biased region" description="Low complexity" evidence="2">
    <location>
        <begin position="346"/>
        <end position="358"/>
    </location>
</feature>
<evidence type="ECO:0000259" key="3">
    <source>
        <dbReference type="Pfam" id="PF04195"/>
    </source>
</evidence>
<feature type="compositionally biased region" description="Basic and acidic residues" evidence="2">
    <location>
        <begin position="545"/>
        <end position="558"/>
    </location>
</feature>
<dbReference type="Pfam" id="PF04195">
    <property type="entry name" value="Transposase_28"/>
    <property type="match status" value="1"/>
</dbReference>
<gene>
    <name evidence="4" type="ORF">QYE76_042629</name>
</gene>
<feature type="compositionally biased region" description="Basic and acidic residues" evidence="2">
    <location>
        <begin position="399"/>
        <end position="409"/>
    </location>
</feature>
<feature type="compositionally biased region" description="Acidic residues" evidence="2">
    <location>
        <begin position="312"/>
        <end position="326"/>
    </location>
</feature>
<dbReference type="PANTHER" id="PTHR33026">
    <property type="entry name" value="OS06G0360600 PROTEIN"/>
    <property type="match status" value="1"/>
</dbReference>
<comment type="caution">
    <text evidence="4">The sequence shown here is derived from an EMBL/GenBank/DDBJ whole genome shotgun (WGS) entry which is preliminary data.</text>
</comment>
<evidence type="ECO:0000313" key="5">
    <source>
        <dbReference type="Proteomes" id="UP001231189"/>
    </source>
</evidence>
<feature type="domain" description="Transposase (putative) gypsy type" evidence="3">
    <location>
        <begin position="51"/>
        <end position="116"/>
    </location>
</feature>
<proteinExistence type="predicted"/>
<accession>A0AAD8WX54</accession>
<feature type="region of interest" description="Disordered" evidence="2">
    <location>
        <begin position="301"/>
        <end position="421"/>
    </location>
</feature>
<evidence type="ECO:0000313" key="4">
    <source>
        <dbReference type="EMBL" id="KAK1681781.1"/>
    </source>
</evidence>
<dbReference type="EMBL" id="JAUUTY010000002">
    <property type="protein sequence ID" value="KAK1681781.1"/>
    <property type="molecule type" value="Genomic_DNA"/>
</dbReference>
<reference evidence="4" key="1">
    <citation type="submission" date="2023-07" db="EMBL/GenBank/DDBJ databases">
        <title>A chromosome-level genome assembly of Lolium multiflorum.</title>
        <authorList>
            <person name="Chen Y."/>
            <person name="Copetti D."/>
            <person name="Kolliker R."/>
            <person name="Studer B."/>
        </authorList>
    </citation>
    <scope>NUCLEOTIDE SEQUENCE</scope>
    <source>
        <strain evidence="4">02402/16</strain>
        <tissue evidence="4">Leaf</tissue>
    </source>
</reference>
<organism evidence="4 5">
    <name type="scientific">Lolium multiflorum</name>
    <name type="common">Italian ryegrass</name>
    <name type="synonym">Lolium perenne subsp. multiflorum</name>
    <dbReference type="NCBI Taxonomy" id="4521"/>
    <lineage>
        <taxon>Eukaryota</taxon>
        <taxon>Viridiplantae</taxon>
        <taxon>Streptophyta</taxon>
        <taxon>Embryophyta</taxon>
        <taxon>Tracheophyta</taxon>
        <taxon>Spermatophyta</taxon>
        <taxon>Magnoliopsida</taxon>
        <taxon>Liliopsida</taxon>
        <taxon>Poales</taxon>
        <taxon>Poaceae</taxon>
        <taxon>BOP clade</taxon>
        <taxon>Pooideae</taxon>
        <taxon>Poodae</taxon>
        <taxon>Poeae</taxon>
        <taxon>Poeae Chloroplast Group 2 (Poeae type)</taxon>
        <taxon>Loliodinae</taxon>
        <taxon>Loliinae</taxon>
        <taxon>Lolium</taxon>
    </lineage>
</organism>
<keyword evidence="5" id="KW-1185">Reference proteome</keyword>
<feature type="coiled-coil region" evidence="1">
    <location>
        <begin position="650"/>
        <end position="723"/>
    </location>
</feature>
<protein>
    <recommendedName>
        <fullName evidence="3">Transposase (putative) gypsy type domain-containing protein</fullName>
    </recommendedName>
</protein>
<feature type="compositionally biased region" description="Basic and acidic residues" evidence="2">
    <location>
        <begin position="327"/>
        <end position="339"/>
    </location>
</feature>
<sequence>MAAKGWGKSKVTKEALIPYVAAGIIPEFKRERWRVPAANEVEPLPRPGEFVLFLSFLDRGLALPSSDFFRQLLSFYNIKVSDLGPHSVQQIALFVALCECYLACPPYFPLWVSIFHGRATRVSKVDQTLIPNGGITFQVKSGENFIDMALPKKAQSQWRKYWFYALEYTPPGEVAIPQYTPEPSVPRRLNVRSLPKDQEEVVKGMRQAIQALKENGLTAANMYNCWLGRRLVPLRCRAHPMWEYKGQNDCTRSSATEWDEAEYRKALAKVTTAVFSSFDDGLQPFSEDKPAPKRWQAVAHHLPPLAGKEPPEMTEGEDDEVEDEGDRTESDSEAREYIRLPRGAKRGAASSSQSARGESAQEDDDGEESTSPPEKKEPAKKEGEPRSKRLRQTVLEGATELRRPLKDALDAGARVGPGVRAIPTVKSKRKVLTRPAPVTGAAATKAAEARKAAELKKAAEAKRTPADPADLSSAREETVAESQTADATASPLKPVDGSYPLPSVGRTEGVTVDVAPGETQDPIVVPSSTEEEPSAVARGGSPTPMKERRTKAARDPARPSDSAAPTGRAPSTEAVMQGGGTHESREPPPSTLSFTELHAALGEVHVAEVKRLTSLVEEAAEKNRRLIVLGKAREKALAEAREGYVKESLYREADFRAQQAEEAKKKAKSEVADLTKVLEGKGKELEDVIADYKVRLDAAAEARDAARGAAASLREELAALKLQHSKELAAEKEASEGTLLAVQAEKTSFEAFVREMSRQLLGQCDFVEMATPRECLQEATKRIIACAGEILAALQYLSPREVIPRDAPSVFKAVSDIPAVVDWLRRSSCRVGVTMALSMVLAHYSEGFDVEEVTAGFPSETGEFDVAEVLRLMEAVRPYADRVLATADLETHIVSQSPPEDAEKVPGAQDFPAERLFHAAAAGALSTYPVVRYTPKFRHGDSGAEPVMEEKSSPPK</sequence>
<evidence type="ECO:0000256" key="1">
    <source>
        <dbReference type="SAM" id="Coils"/>
    </source>
</evidence>
<feature type="compositionally biased region" description="Basic and acidic residues" evidence="2">
    <location>
        <begin position="447"/>
        <end position="465"/>
    </location>
</feature>
<dbReference type="InterPro" id="IPR007321">
    <property type="entry name" value="Transposase_28"/>
</dbReference>
<feature type="compositionally biased region" description="Basic and acidic residues" evidence="2">
    <location>
        <begin position="373"/>
        <end position="387"/>
    </location>
</feature>
<dbReference type="AlphaFoldDB" id="A0AAD8WX54"/>
<keyword evidence="1" id="KW-0175">Coiled coil</keyword>